<dbReference type="STRING" id="1858805.M5G0R9"/>
<evidence type="ECO:0000259" key="1">
    <source>
        <dbReference type="Pfam" id="PF24764"/>
    </source>
</evidence>
<organism evidence="2 3">
    <name type="scientific">Dacryopinax primogenitus (strain DJM 731)</name>
    <name type="common">Brown rot fungus</name>
    <dbReference type="NCBI Taxonomy" id="1858805"/>
    <lineage>
        <taxon>Eukaryota</taxon>
        <taxon>Fungi</taxon>
        <taxon>Dikarya</taxon>
        <taxon>Basidiomycota</taxon>
        <taxon>Agaricomycotina</taxon>
        <taxon>Dacrymycetes</taxon>
        <taxon>Dacrymycetales</taxon>
        <taxon>Dacrymycetaceae</taxon>
        <taxon>Dacryopinax</taxon>
    </lineage>
</organism>
<sequence>MVEHHGANWGSYIWGQLVHNTHIERMWVDVTNSFGWKWALFFLNLEADEGLNHQNNDHLWLLHWLFLQDINNNGTGFQNEWNFHTMSLAEGNQCPADLFLKGCLQHSTRGIQLVTRNDQHYYMNPGSYGSEVDIKLAEAEEDQLEGFIHTHGIANQMPACLSNIDSLPPDCPLSAEHMGQLVNELAPLFL</sequence>
<dbReference type="InterPro" id="IPR058913">
    <property type="entry name" value="Integrase_dom_put"/>
</dbReference>
<proteinExistence type="predicted"/>
<feature type="domain" description="Integrase core" evidence="1">
    <location>
        <begin position="2"/>
        <end position="109"/>
    </location>
</feature>
<gene>
    <name evidence="2" type="ORF">DACRYDRAFT_52279</name>
</gene>
<dbReference type="EMBL" id="JH795863">
    <property type="protein sequence ID" value="EJU01710.1"/>
    <property type="molecule type" value="Genomic_DNA"/>
</dbReference>
<name>M5G0R9_DACPD</name>
<dbReference type="HOGENOM" id="CLU_111205_0_0_1"/>
<dbReference type="GeneID" id="63690157"/>
<protein>
    <recommendedName>
        <fullName evidence="1">Integrase core domain-containing protein</fullName>
    </recommendedName>
</protein>
<evidence type="ECO:0000313" key="3">
    <source>
        <dbReference type="Proteomes" id="UP000030653"/>
    </source>
</evidence>
<accession>M5G0R9</accession>
<dbReference type="OrthoDB" id="3353107at2759"/>
<dbReference type="Proteomes" id="UP000030653">
    <property type="component" value="Unassembled WGS sequence"/>
</dbReference>
<dbReference type="Pfam" id="PF24764">
    <property type="entry name" value="rva_4"/>
    <property type="match status" value="1"/>
</dbReference>
<dbReference type="OMA" id="RIERLWF"/>
<keyword evidence="3" id="KW-1185">Reference proteome</keyword>
<evidence type="ECO:0000313" key="2">
    <source>
        <dbReference type="EMBL" id="EJU01710.1"/>
    </source>
</evidence>
<reference evidence="2 3" key="1">
    <citation type="journal article" date="2012" name="Science">
        <title>The Paleozoic origin of enzymatic lignin decomposition reconstructed from 31 fungal genomes.</title>
        <authorList>
            <person name="Floudas D."/>
            <person name="Binder M."/>
            <person name="Riley R."/>
            <person name="Barry K."/>
            <person name="Blanchette R.A."/>
            <person name="Henrissat B."/>
            <person name="Martinez A.T."/>
            <person name="Otillar R."/>
            <person name="Spatafora J.W."/>
            <person name="Yadav J.S."/>
            <person name="Aerts A."/>
            <person name="Benoit I."/>
            <person name="Boyd A."/>
            <person name="Carlson A."/>
            <person name="Copeland A."/>
            <person name="Coutinho P.M."/>
            <person name="de Vries R.P."/>
            <person name="Ferreira P."/>
            <person name="Findley K."/>
            <person name="Foster B."/>
            <person name="Gaskell J."/>
            <person name="Glotzer D."/>
            <person name="Gorecki P."/>
            <person name="Heitman J."/>
            <person name="Hesse C."/>
            <person name="Hori C."/>
            <person name="Igarashi K."/>
            <person name="Jurgens J.A."/>
            <person name="Kallen N."/>
            <person name="Kersten P."/>
            <person name="Kohler A."/>
            <person name="Kuees U."/>
            <person name="Kumar T.K.A."/>
            <person name="Kuo A."/>
            <person name="LaButti K."/>
            <person name="Larrondo L.F."/>
            <person name="Lindquist E."/>
            <person name="Ling A."/>
            <person name="Lombard V."/>
            <person name="Lucas S."/>
            <person name="Lundell T."/>
            <person name="Martin R."/>
            <person name="McLaughlin D.J."/>
            <person name="Morgenstern I."/>
            <person name="Morin E."/>
            <person name="Murat C."/>
            <person name="Nagy L.G."/>
            <person name="Nolan M."/>
            <person name="Ohm R.A."/>
            <person name="Patyshakuliyeva A."/>
            <person name="Rokas A."/>
            <person name="Ruiz-Duenas F.J."/>
            <person name="Sabat G."/>
            <person name="Salamov A."/>
            <person name="Samejima M."/>
            <person name="Schmutz J."/>
            <person name="Slot J.C."/>
            <person name="St John F."/>
            <person name="Stenlid J."/>
            <person name="Sun H."/>
            <person name="Sun S."/>
            <person name="Syed K."/>
            <person name="Tsang A."/>
            <person name="Wiebenga A."/>
            <person name="Young D."/>
            <person name="Pisabarro A."/>
            <person name="Eastwood D.C."/>
            <person name="Martin F."/>
            <person name="Cullen D."/>
            <person name="Grigoriev I.V."/>
            <person name="Hibbett D.S."/>
        </authorList>
    </citation>
    <scope>NUCLEOTIDE SEQUENCE [LARGE SCALE GENOMIC DNA]</scope>
    <source>
        <strain evidence="2 3">DJM-731 SS1</strain>
    </source>
</reference>
<dbReference type="AlphaFoldDB" id="M5G0R9"/>
<dbReference type="RefSeq" id="XP_040628607.1">
    <property type="nucleotide sequence ID" value="XM_040775095.1"/>
</dbReference>